<dbReference type="GO" id="GO:0004794">
    <property type="term" value="F:threonine deaminase activity"/>
    <property type="evidence" value="ECO:0007669"/>
    <property type="project" value="TreeGrafter"/>
</dbReference>
<dbReference type="Pfam" id="PF00291">
    <property type="entry name" value="PALP"/>
    <property type="match status" value="1"/>
</dbReference>
<dbReference type="EMBL" id="JAIWYP010000001">
    <property type="protein sequence ID" value="KAH3882417.1"/>
    <property type="molecule type" value="Genomic_DNA"/>
</dbReference>
<dbReference type="GO" id="GO:0003941">
    <property type="term" value="F:L-serine ammonia-lyase activity"/>
    <property type="evidence" value="ECO:0007669"/>
    <property type="project" value="UniProtKB-EC"/>
</dbReference>
<dbReference type="InterPro" id="IPR036052">
    <property type="entry name" value="TrpB-like_PALP_sf"/>
</dbReference>
<organism evidence="9 10">
    <name type="scientific">Dreissena polymorpha</name>
    <name type="common">Zebra mussel</name>
    <name type="synonym">Mytilus polymorpha</name>
    <dbReference type="NCBI Taxonomy" id="45954"/>
    <lineage>
        <taxon>Eukaryota</taxon>
        <taxon>Metazoa</taxon>
        <taxon>Spiralia</taxon>
        <taxon>Lophotrochozoa</taxon>
        <taxon>Mollusca</taxon>
        <taxon>Bivalvia</taxon>
        <taxon>Autobranchia</taxon>
        <taxon>Heteroconchia</taxon>
        <taxon>Euheterodonta</taxon>
        <taxon>Imparidentia</taxon>
        <taxon>Neoheterodontei</taxon>
        <taxon>Myida</taxon>
        <taxon>Dreissenoidea</taxon>
        <taxon>Dreissenidae</taxon>
        <taxon>Dreissena</taxon>
    </lineage>
</organism>
<reference evidence="9" key="2">
    <citation type="submission" date="2020-11" db="EMBL/GenBank/DDBJ databases">
        <authorList>
            <person name="McCartney M.A."/>
            <person name="Auch B."/>
            <person name="Kono T."/>
            <person name="Mallez S."/>
            <person name="Becker A."/>
            <person name="Gohl D.M."/>
            <person name="Silverstein K.A.T."/>
            <person name="Koren S."/>
            <person name="Bechman K.B."/>
            <person name="Herman A."/>
            <person name="Abrahante J.E."/>
            <person name="Garbe J."/>
        </authorList>
    </citation>
    <scope>NUCLEOTIDE SEQUENCE</scope>
    <source>
        <strain evidence="9">Duluth1</strain>
        <tissue evidence="9">Whole animal</tissue>
    </source>
</reference>
<dbReference type="AlphaFoldDB" id="A0A9D4MWD1"/>
<evidence type="ECO:0000313" key="9">
    <source>
        <dbReference type="EMBL" id="KAH3882417.1"/>
    </source>
</evidence>
<name>A0A9D4MWD1_DREPO</name>
<dbReference type="Gene3D" id="3.40.50.1100">
    <property type="match status" value="2"/>
</dbReference>
<evidence type="ECO:0000256" key="7">
    <source>
        <dbReference type="ARBA" id="ARBA00049406"/>
    </source>
</evidence>
<accession>A0A9D4MWD1</accession>
<keyword evidence="4" id="KW-0456">Lyase</keyword>
<dbReference type="Proteomes" id="UP000828390">
    <property type="component" value="Unassembled WGS sequence"/>
</dbReference>
<sequence length="314" mass="34447">MKVVSLYNKVARNTTEINKPFAGLELTSIHNTCPYLADESSTKVPVHARTATFCDRLNTWIKMEFTVDKLGDKVQEAYTRIKSHVWKTPLMYSLYLSTEGQAEVYLKLESEQLTGSFKLRGAFNKLLTLNKKPDQLKRGITTASSGNHGLACIAACKACNVPLEVFVSEEVNPTKLQNMRHHGVKVTLHGHDCVDAEIMARQTAAETGKLYISPYNDVDVMAGNGTVGCEIHNDLPEVDYVFVSVGGGGFIGGIAAYLKKVNPKIQVIGCQPRNSKVMYESVKVGYIKHDESLATLSDGTSGDIEDGSVSRIQI</sequence>
<dbReference type="EC" id="4.3.1.17" evidence="2"/>
<proteinExistence type="predicted"/>
<evidence type="ECO:0000256" key="5">
    <source>
        <dbReference type="ARBA" id="ARBA00041766"/>
    </source>
</evidence>
<comment type="cofactor">
    <cofactor evidence="1">
        <name>pyridoxal 5'-phosphate</name>
        <dbReference type="ChEBI" id="CHEBI:597326"/>
    </cofactor>
</comment>
<keyword evidence="3" id="KW-0663">Pyridoxal phosphate</keyword>
<dbReference type="PANTHER" id="PTHR48078">
    <property type="entry name" value="THREONINE DEHYDRATASE, MITOCHONDRIAL-RELATED"/>
    <property type="match status" value="1"/>
</dbReference>
<evidence type="ECO:0000256" key="4">
    <source>
        <dbReference type="ARBA" id="ARBA00023239"/>
    </source>
</evidence>
<dbReference type="GO" id="GO:0006565">
    <property type="term" value="P:L-serine catabolic process"/>
    <property type="evidence" value="ECO:0007669"/>
    <property type="project" value="TreeGrafter"/>
</dbReference>
<dbReference type="InterPro" id="IPR050147">
    <property type="entry name" value="Ser/Thr_Dehydratase"/>
</dbReference>
<dbReference type="GO" id="GO:0006567">
    <property type="term" value="P:L-threonine catabolic process"/>
    <property type="evidence" value="ECO:0007669"/>
    <property type="project" value="TreeGrafter"/>
</dbReference>
<dbReference type="GO" id="GO:0030170">
    <property type="term" value="F:pyridoxal phosphate binding"/>
    <property type="evidence" value="ECO:0007669"/>
    <property type="project" value="InterPro"/>
</dbReference>
<dbReference type="GO" id="GO:0009097">
    <property type="term" value="P:isoleucine biosynthetic process"/>
    <property type="evidence" value="ECO:0007669"/>
    <property type="project" value="TreeGrafter"/>
</dbReference>
<evidence type="ECO:0000256" key="2">
    <source>
        <dbReference type="ARBA" id="ARBA00012093"/>
    </source>
</evidence>
<evidence type="ECO:0000256" key="6">
    <source>
        <dbReference type="ARBA" id="ARBA00042605"/>
    </source>
</evidence>
<protein>
    <recommendedName>
        <fullName evidence="2">L-serine ammonia-lyase</fullName>
        <ecNumber evidence="2">4.3.1.17</ecNumber>
    </recommendedName>
    <alternativeName>
        <fullName evidence="5">L-serine deaminase</fullName>
    </alternativeName>
    <alternativeName>
        <fullName evidence="6">L-threonine dehydratase</fullName>
    </alternativeName>
</protein>
<evidence type="ECO:0000313" key="10">
    <source>
        <dbReference type="Proteomes" id="UP000828390"/>
    </source>
</evidence>
<evidence type="ECO:0000259" key="8">
    <source>
        <dbReference type="Pfam" id="PF00291"/>
    </source>
</evidence>
<keyword evidence="10" id="KW-1185">Reference proteome</keyword>
<feature type="domain" description="Tryptophan synthase beta chain-like PALP" evidence="8">
    <location>
        <begin position="82"/>
        <end position="304"/>
    </location>
</feature>
<reference evidence="9" key="1">
    <citation type="journal article" date="2019" name="bioRxiv">
        <title>The Genome of the Zebra Mussel, Dreissena polymorpha: A Resource for Invasive Species Research.</title>
        <authorList>
            <person name="McCartney M.A."/>
            <person name="Auch B."/>
            <person name="Kono T."/>
            <person name="Mallez S."/>
            <person name="Zhang Y."/>
            <person name="Obille A."/>
            <person name="Becker A."/>
            <person name="Abrahante J.E."/>
            <person name="Garbe J."/>
            <person name="Badalamenti J.P."/>
            <person name="Herman A."/>
            <person name="Mangelson H."/>
            <person name="Liachko I."/>
            <person name="Sullivan S."/>
            <person name="Sone E.D."/>
            <person name="Koren S."/>
            <person name="Silverstein K.A.T."/>
            <person name="Beckman K.B."/>
            <person name="Gohl D.M."/>
        </authorList>
    </citation>
    <scope>NUCLEOTIDE SEQUENCE</scope>
    <source>
        <strain evidence="9">Duluth1</strain>
        <tissue evidence="9">Whole animal</tissue>
    </source>
</reference>
<dbReference type="PROSITE" id="PS00165">
    <property type="entry name" value="DEHYDRATASE_SER_THR"/>
    <property type="match status" value="1"/>
</dbReference>
<evidence type="ECO:0000256" key="1">
    <source>
        <dbReference type="ARBA" id="ARBA00001933"/>
    </source>
</evidence>
<dbReference type="SUPFAM" id="SSF53686">
    <property type="entry name" value="Tryptophan synthase beta subunit-like PLP-dependent enzymes"/>
    <property type="match status" value="1"/>
</dbReference>
<dbReference type="InterPro" id="IPR000634">
    <property type="entry name" value="Ser/Thr_deHydtase_PyrdxlP-BS"/>
</dbReference>
<dbReference type="InterPro" id="IPR001926">
    <property type="entry name" value="TrpB-like_PALP"/>
</dbReference>
<dbReference type="PANTHER" id="PTHR48078:SF6">
    <property type="entry name" value="L-THREONINE DEHYDRATASE CATABOLIC TDCB"/>
    <property type="match status" value="1"/>
</dbReference>
<evidence type="ECO:0000256" key="3">
    <source>
        <dbReference type="ARBA" id="ARBA00022898"/>
    </source>
</evidence>
<gene>
    <name evidence="9" type="ORF">DPMN_006355</name>
</gene>
<comment type="catalytic activity">
    <reaction evidence="7">
        <text>L-serine = pyruvate + NH4(+)</text>
        <dbReference type="Rhea" id="RHEA:19169"/>
        <dbReference type="ChEBI" id="CHEBI:15361"/>
        <dbReference type="ChEBI" id="CHEBI:28938"/>
        <dbReference type="ChEBI" id="CHEBI:33384"/>
        <dbReference type="EC" id="4.3.1.17"/>
    </reaction>
</comment>
<comment type="caution">
    <text evidence="9">The sequence shown here is derived from an EMBL/GenBank/DDBJ whole genome shotgun (WGS) entry which is preliminary data.</text>
</comment>